<evidence type="ECO:0000256" key="1">
    <source>
        <dbReference type="SAM" id="Phobius"/>
    </source>
</evidence>
<comment type="caution">
    <text evidence="2">The sequence shown here is derived from an EMBL/GenBank/DDBJ whole genome shotgun (WGS) entry which is preliminary data.</text>
</comment>
<evidence type="ECO:0000313" key="2">
    <source>
        <dbReference type="EMBL" id="CAF9925346.1"/>
    </source>
</evidence>
<feature type="transmembrane region" description="Helical" evidence="1">
    <location>
        <begin position="121"/>
        <end position="143"/>
    </location>
</feature>
<reference evidence="2" key="1">
    <citation type="submission" date="2021-03" db="EMBL/GenBank/DDBJ databases">
        <authorList>
            <person name="Tagirdzhanova G."/>
        </authorList>
    </citation>
    <scope>NUCLEOTIDE SEQUENCE</scope>
</reference>
<keyword evidence="3" id="KW-1185">Reference proteome</keyword>
<gene>
    <name evidence="2" type="ORF">HETSPECPRED_005811</name>
</gene>
<dbReference type="Proteomes" id="UP000664521">
    <property type="component" value="Unassembled WGS sequence"/>
</dbReference>
<proteinExistence type="predicted"/>
<dbReference type="AlphaFoldDB" id="A0A8H3FG54"/>
<protein>
    <submittedName>
        <fullName evidence="2">Uncharacterized protein</fullName>
    </submittedName>
</protein>
<dbReference type="EMBL" id="CAJPDS010000038">
    <property type="protein sequence ID" value="CAF9925346.1"/>
    <property type="molecule type" value="Genomic_DNA"/>
</dbReference>
<feature type="transmembrane region" description="Helical" evidence="1">
    <location>
        <begin position="50"/>
        <end position="69"/>
    </location>
</feature>
<name>A0A8H3FG54_9LECA</name>
<keyword evidence="1" id="KW-0472">Membrane</keyword>
<accession>A0A8H3FG54</accession>
<keyword evidence="1" id="KW-0812">Transmembrane</keyword>
<evidence type="ECO:0000313" key="3">
    <source>
        <dbReference type="Proteomes" id="UP000664521"/>
    </source>
</evidence>
<feature type="transmembrane region" description="Helical" evidence="1">
    <location>
        <begin position="89"/>
        <end position="109"/>
    </location>
</feature>
<dbReference type="OrthoDB" id="10466663at2759"/>
<keyword evidence="1" id="KW-1133">Transmembrane helix</keyword>
<organism evidence="2 3">
    <name type="scientific">Heterodermia speciosa</name>
    <dbReference type="NCBI Taxonomy" id="116794"/>
    <lineage>
        <taxon>Eukaryota</taxon>
        <taxon>Fungi</taxon>
        <taxon>Dikarya</taxon>
        <taxon>Ascomycota</taxon>
        <taxon>Pezizomycotina</taxon>
        <taxon>Lecanoromycetes</taxon>
        <taxon>OSLEUM clade</taxon>
        <taxon>Lecanoromycetidae</taxon>
        <taxon>Caliciales</taxon>
        <taxon>Physciaceae</taxon>
        <taxon>Heterodermia</taxon>
    </lineage>
</organism>
<sequence>MSTVAIRRRTGSLLRPANQQSEGIPFDTSSPAIDLKAIARANWSSWRAHLRIAAIALCLVSIACIAWAYDHSPKGKIDHHVSDGQDVPWILLPLSLTTLISLFSLLLLFTPLSSLHPYATLPLDIFNLLTLSVVSLISTFGAIQTLQWTAAQYYNDANSGHDGYYIVNPKLGQPGEPRFVKVPPQNATVCSGWGGDCPAQRMFERTTSRRARVEVVGVGIAWGAV</sequence>